<keyword evidence="5" id="KW-1185">Reference proteome</keyword>
<organism evidence="4 5">
    <name type="scientific">Euroglyphus maynei</name>
    <name type="common">Mayne's house dust mite</name>
    <dbReference type="NCBI Taxonomy" id="6958"/>
    <lineage>
        <taxon>Eukaryota</taxon>
        <taxon>Metazoa</taxon>
        <taxon>Ecdysozoa</taxon>
        <taxon>Arthropoda</taxon>
        <taxon>Chelicerata</taxon>
        <taxon>Arachnida</taxon>
        <taxon>Acari</taxon>
        <taxon>Acariformes</taxon>
        <taxon>Sarcoptiformes</taxon>
        <taxon>Astigmata</taxon>
        <taxon>Psoroptidia</taxon>
        <taxon>Analgoidea</taxon>
        <taxon>Pyroglyphidae</taxon>
        <taxon>Pyroglyphinae</taxon>
        <taxon>Euroglyphus</taxon>
    </lineage>
</organism>
<gene>
    <name evidence="4" type="ORF">BLA29_014511</name>
</gene>
<dbReference type="AlphaFoldDB" id="A0A1Y3BA61"/>
<evidence type="ECO:0000256" key="1">
    <source>
        <dbReference type="ARBA" id="ARBA00023122"/>
    </source>
</evidence>
<dbReference type="SUPFAM" id="SSF54631">
    <property type="entry name" value="CBS-domain pair"/>
    <property type="match status" value="1"/>
</dbReference>
<sequence length="102" mass="11452">MRMNGFDQLPVVSNKKQLIGMVTVMDIMAKLAASTIDSLDCPVSSVVQQQFPVMRSDESIGRLIHLLRRHPFVAVVDQTQMIEAIITHIDILNYLAKSDQTK</sequence>
<accession>A0A1Y3BA61</accession>
<dbReference type="PANTHER" id="PTHR43080">
    <property type="entry name" value="CBS DOMAIN-CONTAINING PROTEIN CBSX3, MITOCHONDRIAL"/>
    <property type="match status" value="1"/>
</dbReference>
<dbReference type="Gene3D" id="3.10.580.10">
    <property type="entry name" value="CBS-domain"/>
    <property type="match status" value="1"/>
</dbReference>
<keyword evidence="1 2" id="KW-0129">CBS domain</keyword>
<protein>
    <recommendedName>
        <fullName evidence="3">CBS domain-containing protein</fullName>
    </recommendedName>
</protein>
<dbReference type="Pfam" id="PF00571">
    <property type="entry name" value="CBS"/>
    <property type="match status" value="2"/>
</dbReference>
<dbReference type="PANTHER" id="PTHR43080:SF2">
    <property type="entry name" value="CBS DOMAIN-CONTAINING PROTEIN"/>
    <property type="match status" value="1"/>
</dbReference>
<comment type="caution">
    <text evidence="4">The sequence shown here is derived from an EMBL/GenBank/DDBJ whole genome shotgun (WGS) entry which is preliminary data.</text>
</comment>
<evidence type="ECO:0000256" key="2">
    <source>
        <dbReference type="PROSITE-ProRule" id="PRU00703"/>
    </source>
</evidence>
<dbReference type="Proteomes" id="UP000194236">
    <property type="component" value="Unassembled WGS sequence"/>
</dbReference>
<reference evidence="4 5" key="1">
    <citation type="submission" date="2017-03" db="EMBL/GenBank/DDBJ databases">
        <title>Genome Survey of Euroglyphus maynei.</title>
        <authorList>
            <person name="Arlian L.G."/>
            <person name="Morgan M.S."/>
            <person name="Rider S.D."/>
        </authorList>
    </citation>
    <scope>NUCLEOTIDE SEQUENCE [LARGE SCALE GENOMIC DNA]</scope>
    <source>
        <strain evidence="4">Arlian Lab</strain>
        <tissue evidence="4">Whole body</tissue>
    </source>
</reference>
<dbReference type="PROSITE" id="PS51371">
    <property type="entry name" value="CBS"/>
    <property type="match status" value="1"/>
</dbReference>
<dbReference type="EMBL" id="MUJZ01037411">
    <property type="protein sequence ID" value="OTF76456.1"/>
    <property type="molecule type" value="Genomic_DNA"/>
</dbReference>
<proteinExistence type="predicted"/>
<name>A0A1Y3BA61_EURMA</name>
<evidence type="ECO:0000313" key="4">
    <source>
        <dbReference type="EMBL" id="OTF76456.1"/>
    </source>
</evidence>
<evidence type="ECO:0000259" key="3">
    <source>
        <dbReference type="PROSITE" id="PS51371"/>
    </source>
</evidence>
<dbReference type="InterPro" id="IPR051257">
    <property type="entry name" value="Diverse_CBS-Domain"/>
</dbReference>
<dbReference type="InterPro" id="IPR046342">
    <property type="entry name" value="CBS_dom_sf"/>
</dbReference>
<dbReference type="InterPro" id="IPR000644">
    <property type="entry name" value="CBS_dom"/>
</dbReference>
<dbReference type="OrthoDB" id="728at2759"/>
<evidence type="ECO:0000313" key="5">
    <source>
        <dbReference type="Proteomes" id="UP000194236"/>
    </source>
</evidence>
<feature type="domain" description="CBS" evidence="3">
    <location>
        <begin position="1"/>
        <end position="38"/>
    </location>
</feature>